<dbReference type="Gene3D" id="3.50.30.30">
    <property type="match status" value="1"/>
</dbReference>
<evidence type="ECO:0000256" key="5">
    <source>
        <dbReference type="ARBA" id="ARBA00022825"/>
    </source>
</evidence>
<dbReference type="InterPro" id="IPR000209">
    <property type="entry name" value="Peptidase_S8/S53_dom"/>
</dbReference>
<sequence>MPWVTTVAASTIDRSFPTLISLGNKEKLVGQSLNYNAAMNNSGSQALVYAGRCDPESLALGNVTGKTVLCYAPEEASRWSPQLILPYAINYTIEAGAKGLIFAQYTANNLDSLVECEGFMPCTLVDFEIAHRIFSYWDMTDNPVVKVFPAVSVVGNGVLSPRVASFSSRGPSLLFPGILKPDITAPGVNILAAVRGSYVFYSGTSMACPHVSAVTAMLKSVHSQWSPAMIKSAIVTTGRKDCSLSLIEASVTNRFGMPIQAEAVPRKLADPFDFGGGHIDPDRAVDPGLVYDVDAREYNKFFNCTVGYLAGCESYYLNLNLPSIAVPDLKDHVMLRRTVTNVGPEEATYHLVVEPPAGIDVSVEPSVINFTQSSSKSVTFMVTFTTRQRVQGGYTFGSLTWSDGSTHSVRIPIAVRTVIQDFVADTS</sequence>
<dbReference type="Pfam" id="PF00082">
    <property type="entry name" value="Peptidase_S8"/>
    <property type="match status" value="1"/>
</dbReference>
<feature type="domain" description="Subtilisin-like protease fibronectin type-III" evidence="8">
    <location>
        <begin position="318"/>
        <end position="415"/>
    </location>
</feature>
<keyword evidence="3" id="KW-0732">Signal</keyword>
<dbReference type="InterPro" id="IPR045051">
    <property type="entry name" value="SBT"/>
</dbReference>
<keyword evidence="2" id="KW-0645">Protease</keyword>
<dbReference type="PROSITE" id="PS00138">
    <property type="entry name" value="SUBTILASE_SER"/>
    <property type="match status" value="1"/>
</dbReference>
<name>A0A9R0ZRE8_TRITD</name>
<evidence type="ECO:0000256" key="6">
    <source>
        <dbReference type="PROSITE-ProRule" id="PRU01240"/>
    </source>
</evidence>
<evidence type="ECO:0000256" key="4">
    <source>
        <dbReference type="ARBA" id="ARBA00022801"/>
    </source>
</evidence>
<dbReference type="SUPFAM" id="SSF52743">
    <property type="entry name" value="Subtilisin-like"/>
    <property type="match status" value="1"/>
</dbReference>
<evidence type="ECO:0000256" key="1">
    <source>
        <dbReference type="ARBA" id="ARBA00011073"/>
    </source>
</evidence>
<reference evidence="9 10" key="1">
    <citation type="submission" date="2017-09" db="EMBL/GenBank/DDBJ databases">
        <authorList>
            <consortium name="International Durum Wheat Genome Sequencing Consortium (IDWGSC)"/>
            <person name="Milanesi L."/>
        </authorList>
    </citation>
    <scope>NUCLEOTIDE SEQUENCE [LARGE SCALE GENOMIC DNA]</scope>
    <source>
        <strain evidence="10">cv. Svevo</strain>
    </source>
</reference>
<gene>
    <name evidence="9" type="ORF">TRITD_7Bv1G004650</name>
</gene>
<comment type="caution">
    <text evidence="6">Lacks conserved residue(s) required for the propagation of feature annotation.</text>
</comment>
<dbReference type="Gramene" id="TRITD7Bv1G004650.1">
    <property type="protein sequence ID" value="TRITD7Bv1G004650.1"/>
    <property type="gene ID" value="TRITD7Bv1G004650"/>
</dbReference>
<dbReference type="Proteomes" id="UP000324705">
    <property type="component" value="Chromosome 7B"/>
</dbReference>
<accession>A0A9R0ZRE8</accession>
<proteinExistence type="inferred from homology"/>
<evidence type="ECO:0008006" key="11">
    <source>
        <dbReference type="Google" id="ProtNLM"/>
    </source>
</evidence>
<dbReference type="InterPro" id="IPR041469">
    <property type="entry name" value="Subtilisin-like_FN3"/>
</dbReference>
<evidence type="ECO:0000313" key="9">
    <source>
        <dbReference type="EMBL" id="VAI82608.1"/>
    </source>
</evidence>
<protein>
    <recommendedName>
        <fullName evidence="11">Subtilisin-like protease</fullName>
    </recommendedName>
</protein>
<dbReference type="PANTHER" id="PTHR10795">
    <property type="entry name" value="PROPROTEIN CONVERTASE SUBTILISIN/KEXIN"/>
    <property type="match status" value="1"/>
</dbReference>
<evidence type="ECO:0000313" key="10">
    <source>
        <dbReference type="Proteomes" id="UP000324705"/>
    </source>
</evidence>
<dbReference type="Gene3D" id="3.40.50.200">
    <property type="entry name" value="Peptidase S8/S53 domain"/>
    <property type="match status" value="1"/>
</dbReference>
<dbReference type="InterPro" id="IPR036852">
    <property type="entry name" value="Peptidase_S8/S53_dom_sf"/>
</dbReference>
<comment type="similarity">
    <text evidence="1 6">Belongs to the peptidase S8 family.</text>
</comment>
<keyword evidence="4" id="KW-0378">Hydrolase</keyword>
<organism evidence="9 10">
    <name type="scientific">Triticum turgidum subsp. durum</name>
    <name type="common">Durum wheat</name>
    <name type="synonym">Triticum durum</name>
    <dbReference type="NCBI Taxonomy" id="4567"/>
    <lineage>
        <taxon>Eukaryota</taxon>
        <taxon>Viridiplantae</taxon>
        <taxon>Streptophyta</taxon>
        <taxon>Embryophyta</taxon>
        <taxon>Tracheophyta</taxon>
        <taxon>Spermatophyta</taxon>
        <taxon>Magnoliopsida</taxon>
        <taxon>Liliopsida</taxon>
        <taxon>Poales</taxon>
        <taxon>Poaceae</taxon>
        <taxon>BOP clade</taxon>
        <taxon>Pooideae</taxon>
        <taxon>Triticodae</taxon>
        <taxon>Triticeae</taxon>
        <taxon>Triticinae</taxon>
        <taxon>Triticum</taxon>
    </lineage>
</organism>
<dbReference type="GO" id="GO:0006508">
    <property type="term" value="P:proteolysis"/>
    <property type="evidence" value="ECO:0007669"/>
    <property type="project" value="UniProtKB-KW"/>
</dbReference>
<keyword evidence="5" id="KW-0720">Serine protease</keyword>
<feature type="domain" description="Peptidase S8/S53" evidence="7">
    <location>
        <begin position="21"/>
        <end position="239"/>
    </location>
</feature>
<dbReference type="AlphaFoldDB" id="A0A9R0ZRE8"/>
<dbReference type="EMBL" id="LT934124">
    <property type="protein sequence ID" value="VAI82608.1"/>
    <property type="molecule type" value="Genomic_DNA"/>
</dbReference>
<dbReference type="Pfam" id="PF17766">
    <property type="entry name" value="fn3_6"/>
    <property type="match status" value="1"/>
</dbReference>
<evidence type="ECO:0000256" key="3">
    <source>
        <dbReference type="ARBA" id="ARBA00022729"/>
    </source>
</evidence>
<evidence type="ECO:0000256" key="2">
    <source>
        <dbReference type="ARBA" id="ARBA00022670"/>
    </source>
</evidence>
<keyword evidence="10" id="KW-1185">Reference proteome</keyword>
<dbReference type="PROSITE" id="PS51892">
    <property type="entry name" value="SUBTILASE"/>
    <property type="match status" value="1"/>
</dbReference>
<dbReference type="CDD" id="cd02120">
    <property type="entry name" value="PA_subtilisin_like"/>
    <property type="match status" value="1"/>
</dbReference>
<dbReference type="InterPro" id="IPR023828">
    <property type="entry name" value="Peptidase_S8_Ser-AS"/>
</dbReference>
<dbReference type="Gene3D" id="2.60.40.2310">
    <property type="match status" value="1"/>
</dbReference>
<dbReference type="GO" id="GO:0004252">
    <property type="term" value="F:serine-type endopeptidase activity"/>
    <property type="evidence" value="ECO:0007669"/>
    <property type="project" value="InterPro"/>
</dbReference>
<evidence type="ECO:0000259" key="7">
    <source>
        <dbReference type="Pfam" id="PF00082"/>
    </source>
</evidence>
<evidence type="ECO:0000259" key="8">
    <source>
        <dbReference type="Pfam" id="PF17766"/>
    </source>
</evidence>